<keyword evidence="1" id="KW-0472">Membrane</keyword>
<feature type="non-terminal residue" evidence="2">
    <location>
        <position position="1"/>
    </location>
</feature>
<sequence>CGAIDKIDGKFSLNPDDSGLNSDDYSELNQYCPFLNNGSKQKCSSYEELVISAFITLLVSFISSNGNEYLDSDNFAEYTILWLCYQLNQKTKISINNLNEFYNNYIKGIEKDSNKLDNAGTYNSCKDIINKKIDLKNIDIKEMSRLYEALKKLCKLYTEYNEKKENSPNCLQDAKDFAKDFETLNQDSSITGNNSYRKILSSLFNDYYNFKNDCAKKCSKCSDIPTLTNIKVPQSSVQDKAESSGVTSPSSSIASKLIPVLLAFAIPFFLGIAYKYSLFGFDKRLQKHDLRKRLKK</sequence>
<feature type="transmembrane region" description="Helical" evidence="1">
    <location>
        <begin position="257"/>
        <end position="277"/>
    </location>
</feature>
<proteinExistence type="predicted"/>
<gene>
    <name evidence="2" type="ORF">PCHDK_000515500</name>
</gene>
<evidence type="ECO:0000313" key="2">
    <source>
        <dbReference type="EMBL" id="SCL89128.1"/>
    </source>
</evidence>
<dbReference type="NCBIfam" id="TIGR01590">
    <property type="entry name" value="yir-bir-cir_Pla"/>
    <property type="match status" value="1"/>
</dbReference>
<evidence type="ECO:0000256" key="1">
    <source>
        <dbReference type="SAM" id="Phobius"/>
    </source>
</evidence>
<name>A0A1D3L907_PLACE</name>
<dbReference type="Proteomes" id="UP000195879">
    <property type="component" value="Unassembled WGS sequence"/>
</dbReference>
<evidence type="ECO:0000313" key="3">
    <source>
        <dbReference type="Proteomes" id="UP000195879"/>
    </source>
</evidence>
<dbReference type="AlphaFoldDB" id="A0A1D3L907"/>
<dbReference type="InterPro" id="IPR006477">
    <property type="entry name" value="Yir_bir_cir"/>
</dbReference>
<keyword evidence="1" id="KW-1133">Transmembrane helix</keyword>
<accession>A0A1D3L907</accession>
<dbReference type="EMBL" id="FMIO01000270">
    <property type="protein sequence ID" value="SCL89128.1"/>
    <property type="molecule type" value="Genomic_DNA"/>
</dbReference>
<protein>
    <submittedName>
        <fullName evidence="2">CIR protein</fullName>
    </submittedName>
</protein>
<keyword evidence="1" id="KW-0812">Transmembrane</keyword>
<organism evidence="2 3">
    <name type="scientific">Plasmodium chabaudi adami</name>
    <dbReference type="NCBI Taxonomy" id="5826"/>
    <lineage>
        <taxon>Eukaryota</taxon>
        <taxon>Sar</taxon>
        <taxon>Alveolata</taxon>
        <taxon>Apicomplexa</taxon>
        <taxon>Aconoidasida</taxon>
        <taxon>Haemosporida</taxon>
        <taxon>Plasmodiidae</taxon>
        <taxon>Plasmodium</taxon>
        <taxon>Plasmodium (Vinckeia)</taxon>
    </lineage>
</organism>
<reference evidence="2 3" key="1">
    <citation type="submission" date="2016-08" db="EMBL/GenBank/DDBJ databases">
        <authorList>
            <consortium name="Pathogen Informatics"/>
        </authorList>
    </citation>
    <scope>NUCLEOTIDE SEQUENCE [LARGE SCALE GENOMIC DNA]</scope>
    <source>
        <strain evidence="2 3">DK</strain>
    </source>
</reference>
<dbReference type="Pfam" id="PF06022">
    <property type="entry name" value="Cir_Bir_Yir"/>
    <property type="match status" value="1"/>
</dbReference>